<proteinExistence type="inferred from homology"/>
<comment type="subcellular location">
    <subcellularLocation>
        <location evidence="1">Secreted</location>
    </subcellularLocation>
</comment>
<name>A0AAU9QGR3_9VIBR</name>
<dbReference type="InterPro" id="IPR006531">
    <property type="entry name" value="Gp5/Vgr_OB"/>
</dbReference>
<reference evidence="7" key="1">
    <citation type="submission" date="2022-01" db="EMBL/GenBank/DDBJ databases">
        <authorList>
            <person name="Lagorce A."/>
        </authorList>
    </citation>
    <scope>NUCLEOTIDE SEQUENCE</scope>
    <source>
        <strain evidence="7">Th15_F1_A12</strain>
    </source>
</reference>
<accession>A0AAU9QGR3</accession>
<dbReference type="AlphaFoldDB" id="A0AAU9QGR3"/>
<evidence type="ECO:0000256" key="2">
    <source>
        <dbReference type="ARBA" id="ARBA00005558"/>
    </source>
</evidence>
<dbReference type="NCBIfam" id="TIGR03361">
    <property type="entry name" value="VI_Rhs_Vgr"/>
    <property type="match status" value="1"/>
</dbReference>
<dbReference type="Pfam" id="PF04717">
    <property type="entry name" value="Phage_base_V"/>
    <property type="match status" value="1"/>
</dbReference>
<dbReference type="SUPFAM" id="SSF69279">
    <property type="entry name" value="Phage tail proteins"/>
    <property type="match status" value="2"/>
</dbReference>
<protein>
    <submittedName>
        <fullName evidence="7">VgrG protein</fullName>
    </submittedName>
</protein>
<dbReference type="Pfam" id="PF22178">
    <property type="entry name" value="Gp5_trimer_C"/>
    <property type="match status" value="1"/>
</dbReference>
<dbReference type="Gene3D" id="2.30.110.50">
    <property type="match status" value="1"/>
</dbReference>
<evidence type="ECO:0000256" key="3">
    <source>
        <dbReference type="ARBA" id="ARBA00022525"/>
    </source>
</evidence>
<feature type="domain" description="Gp5/Type VI secretion system Vgr C-terminal trimerisation" evidence="6">
    <location>
        <begin position="478"/>
        <end position="578"/>
    </location>
</feature>
<dbReference type="EMBL" id="CAKMUD010000024">
    <property type="protein sequence ID" value="CAH1572808.1"/>
    <property type="molecule type" value="Genomic_DNA"/>
</dbReference>
<feature type="region of interest" description="Disordered" evidence="4">
    <location>
        <begin position="461"/>
        <end position="491"/>
    </location>
</feature>
<feature type="domain" description="Gp5/Type VI secretion system Vgr protein OB-fold" evidence="5">
    <location>
        <begin position="394"/>
        <end position="461"/>
    </location>
</feature>
<dbReference type="Pfam" id="PF05954">
    <property type="entry name" value="Phage_GPD"/>
    <property type="match status" value="1"/>
</dbReference>
<dbReference type="Gene3D" id="3.55.50.10">
    <property type="entry name" value="Baseplate protein-like domains"/>
    <property type="match status" value="1"/>
</dbReference>
<dbReference type="InterPro" id="IPR017847">
    <property type="entry name" value="T6SS_RhsGE_Vgr_subset"/>
</dbReference>
<organism evidence="7 8">
    <name type="scientific">Vibrio jasicida</name>
    <dbReference type="NCBI Taxonomy" id="766224"/>
    <lineage>
        <taxon>Bacteria</taxon>
        <taxon>Pseudomonadati</taxon>
        <taxon>Pseudomonadota</taxon>
        <taxon>Gammaproteobacteria</taxon>
        <taxon>Vibrionales</taxon>
        <taxon>Vibrionaceae</taxon>
        <taxon>Vibrio</taxon>
    </lineage>
</organism>
<evidence type="ECO:0000256" key="4">
    <source>
        <dbReference type="SAM" id="MobiDB-lite"/>
    </source>
</evidence>
<evidence type="ECO:0000256" key="1">
    <source>
        <dbReference type="ARBA" id="ARBA00004613"/>
    </source>
</evidence>
<dbReference type="InterPro" id="IPR054030">
    <property type="entry name" value="Gp5_Vgr_C"/>
</dbReference>
<dbReference type="SUPFAM" id="SSF69255">
    <property type="entry name" value="gp5 N-terminal domain-like"/>
    <property type="match status" value="1"/>
</dbReference>
<comment type="similarity">
    <text evidence="2">Belongs to the VgrG protein family.</text>
</comment>
<evidence type="ECO:0000313" key="7">
    <source>
        <dbReference type="EMBL" id="CAH1572808.1"/>
    </source>
</evidence>
<dbReference type="RefSeq" id="WP_409588338.1">
    <property type="nucleotide sequence ID" value="NZ_CAKMTZ010000035.1"/>
</dbReference>
<dbReference type="SUPFAM" id="SSF69349">
    <property type="entry name" value="Phage fibre proteins"/>
    <property type="match status" value="1"/>
</dbReference>
<dbReference type="Gene3D" id="4.10.220.110">
    <property type="match status" value="1"/>
</dbReference>
<dbReference type="NCBIfam" id="TIGR01646">
    <property type="entry name" value="vgr_GE"/>
    <property type="match status" value="1"/>
</dbReference>
<evidence type="ECO:0000313" key="8">
    <source>
        <dbReference type="Proteomes" id="UP001295462"/>
    </source>
</evidence>
<dbReference type="PANTHER" id="PTHR32305:SF15">
    <property type="entry name" value="PROTEIN RHSA-RELATED"/>
    <property type="match status" value="1"/>
</dbReference>
<sequence length="611" mass="68147">MKKATQDNNFIRIFTPFGEDAIILNSFEYKEAASELFSLHAYAYFNGQQAELNQIIGKEVTISMDNHSLVSLQPRYFHGVVSRAKLSGTRVSTVDRGEQYKNIELIIEPKLCFSNYRTNCRIFQYRDVKEIVSEILAEHEITFSFKLTKAYTKYTYKVQYEESDLAFVRRILAEEGIAFCFLHSDSDHVIEFFDDISYYTPSAEFIVEHSTGSAASSHIFSWNETQSLTTKSSHLSGFNMLKPSSYPKHSAKGSTNFFTVPVSEHYEYLAETETNDQFALRNMHNIESLQQNVYQCMGETSCRSFAVGTCFKFKKHEDKSRIGKEYVLSSVSVSASVFNQTGQGGTANQGVRVAFYCVDSKTILRPLARFGKPQVRGLQTAIVTGNKEGEIYIDKHGRIKVQFHWDRQGEHDANSSCWIRVAQTVAGNGWGSAFHPRVGQEVIVDFVNGDPDQPIVTGSLYNGNQGTPYSLPDQASQSGYKSRSVQKGGSNFNELRFDDKPGEEHVYLHAEKLFQMLVEDCAEITVENNKTETVTNNVTQDIGQNSTLNVGKNHKTDVGEALSVCAGKSIEIKVGGASIQMSSSGDINIKGNKISINGSTIGLKAGQISLN</sequence>
<comment type="caution">
    <text evidence="7">The sequence shown here is derived from an EMBL/GenBank/DDBJ whole genome shotgun (WGS) entry which is preliminary data.</text>
</comment>
<dbReference type="Gene3D" id="2.40.50.230">
    <property type="entry name" value="Gp5 N-terminal domain"/>
    <property type="match status" value="1"/>
</dbReference>
<dbReference type="InterPro" id="IPR006533">
    <property type="entry name" value="T6SS_Vgr_RhsGE"/>
</dbReference>
<keyword evidence="3" id="KW-0964">Secreted</keyword>
<evidence type="ECO:0000259" key="6">
    <source>
        <dbReference type="Pfam" id="PF22178"/>
    </source>
</evidence>
<gene>
    <name evidence="7" type="ORF">THF1A12_120037</name>
</gene>
<evidence type="ECO:0000259" key="5">
    <source>
        <dbReference type="Pfam" id="PF04717"/>
    </source>
</evidence>
<dbReference type="InterPro" id="IPR050708">
    <property type="entry name" value="T6SS_VgrG/RHS"/>
</dbReference>
<dbReference type="GO" id="GO:0005576">
    <property type="term" value="C:extracellular region"/>
    <property type="evidence" value="ECO:0007669"/>
    <property type="project" value="UniProtKB-SubCell"/>
</dbReference>
<dbReference type="InterPro" id="IPR037026">
    <property type="entry name" value="Vgr_OB-fold_dom_sf"/>
</dbReference>
<dbReference type="Proteomes" id="UP001295462">
    <property type="component" value="Unassembled WGS sequence"/>
</dbReference>
<dbReference type="PANTHER" id="PTHR32305">
    <property type="match status" value="1"/>
</dbReference>